<feature type="chain" id="PRO_5011255791" evidence="1">
    <location>
        <begin position="19"/>
        <end position="199"/>
    </location>
</feature>
<organism evidence="2 3">
    <name type="scientific">Hymenobacter gelipurpurascens</name>
    <dbReference type="NCBI Taxonomy" id="89968"/>
    <lineage>
        <taxon>Bacteria</taxon>
        <taxon>Pseudomonadati</taxon>
        <taxon>Bacteroidota</taxon>
        <taxon>Cytophagia</taxon>
        <taxon>Cytophagales</taxon>
        <taxon>Hymenobacteraceae</taxon>
        <taxon>Hymenobacter</taxon>
    </lineage>
</organism>
<dbReference type="Proteomes" id="UP000198131">
    <property type="component" value="Unassembled WGS sequence"/>
</dbReference>
<feature type="signal peptide" evidence="1">
    <location>
        <begin position="1"/>
        <end position="18"/>
    </location>
</feature>
<keyword evidence="3" id="KW-1185">Reference proteome</keyword>
<proteinExistence type="predicted"/>
<evidence type="ECO:0000313" key="2">
    <source>
        <dbReference type="EMBL" id="SNC66244.1"/>
    </source>
</evidence>
<accession>A0A212TK76</accession>
<dbReference type="AlphaFoldDB" id="A0A212TK76"/>
<reference evidence="3" key="1">
    <citation type="submission" date="2017-06" db="EMBL/GenBank/DDBJ databases">
        <authorList>
            <person name="Varghese N."/>
            <person name="Submissions S."/>
        </authorList>
    </citation>
    <scope>NUCLEOTIDE SEQUENCE [LARGE SCALE GENOMIC DNA]</scope>
    <source>
        <strain evidence="3">DSM 11116</strain>
    </source>
</reference>
<sequence length="199" mass="22158">MNKVLYLPLLLVSPVVCAQSTSGPMPALRPLDSVYAVHGVAFGTLEGAAANLRPQFSGTGKRWKTTRVYTLTPQADTVTLAQQPVHPEFWFRGRQLVGTTYQLKGEQKTRSVLQALTQRYGTPRTGNVPGAFYWLGERTYILYEDALPDVTLHVASLGMLNEQVIETSVRQEARNFLGWQPDSLGFPRQFPLPSVKPKK</sequence>
<evidence type="ECO:0000313" key="3">
    <source>
        <dbReference type="Proteomes" id="UP000198131"/>
    </source>
</evidence>
<dbReference type="EMBL" id="FYEW01000001">
    <property type="protein sequence ID" value="SNC66244.1"/>
    <property type="molecule type" value="Genomic_DNA"/>
</dbReference>
<dbReference type="OrthoDB" id="880658at2"/>
<gene>
    <name evidence="2" type="ORF">SAMN06265337_1546</name>
</gene>
<protein>
    <submittedName>
        <fullName evidence="2">Uncharacterized protein</fullName>
    </submittedName>
</protein>
<evidence type="ECO:0000256" key="1">
    <source>
        <dbReference type="SAM" id="SignalP"/>
    </source>
</evidence>
<name>A0A212TK76_9BACT</name>
<dbReference type="RefSeq" id="WP_088842774.1">
    <property type="nucleotide sequence ID" value="NZ_FYEW01000001.1"/>
</dbReference>
<keyword evidence="1" id="KW-0732">Signal</keyword>